<keyword evidence="6" id="KW-0303">Gap junction</keyword>
<comment type="subcellular location">
    <subcellularLocation>
        <location evidence="1">Cell junction</location>
        <location evidence="1">Gap junction</location>
    </subcellularLocation>
    <subcellularLocation>
        <location evidence="2">Cell membrane</location>
        <topology evidence="2">Multi-pass membrane protein</topology>
    </subcellularLocation>
</comment>
<evidence type="ECO:0000256" key="7">
    <source>
        <dbReference type="ARBA" id="ARBA00022949"/>
    </source>
</evidence>
<keyword evidence="7" id="KW-0965">Cell junction</keyword>
<dbReference type="InterPro" id="IPR000990">
    <property type="entry name" value="Innexin"/>
</dbReference>
<dbReference type="AlphaFoldDB" id="A0A183DKG1"/>
<reference evidence="14" key="1">
    <citation type="submission" date="2016-06" db="UniProtKB">
        <authorList>
            <consortium name="WormBaseParasite"/>
        </authorList>
    </citation>
    <scope>IDENTIFICATION</scope>
</reference>
<dbReference type="PANTHER" id="PTHR11893:SF36">
    <property type="entry name" value="INNEXIN-5"/>
    <property type="match status" value="1"/>
</dbReference>
<evidence type="ECO:0000256" key="11">
    <source>
        <dbReference type="ARBA" id="ARBA00023303"/>
    </source>
</evidence>
<keyword evidence="9" id="KW-0406">Ion transport</keyword>
<evidence type="ECO:0000256" key="8">
    <source>
        <dbReference type="ARBA" id="ARBA00022989"/>
    </source>
</evidence>
<evidence type="ECO:0000313" key="13">
    <source>
        <dbReference type="Proteomes" id="UP000271098"/>
    </source>
</evidence>
<evidence type="ECO:0000313" key="12">
    <source>
        <dbReference type="EMBL" id="VDK69281.1"/>
    </source>
</evidence>
<proteinExistence type="predicted"/>
<dbReference type="PANTHER" id="PTHR11893">
    <property type="entry name" value="INNEXIN"/>
    <property type="match status" value="1"/>
</dbReference>
<keyword evidence="11" id="KW-0407">Ion channel</keyword>
<dbReference type="GO" id="GO:0005886">
    <property type="term" value="C:plasma membrane"/>
    <property type="evidence" value="ECO:0007669"/>
    <property type="project" value="UniProtKB-SubCell"/>
</dbReference>
<keyword evidence="8" id="KW-1133">Transmembrane helix</keyword>
<dbReference type="Pfam" id="PF00876">
    <property type="entry name" value="Innexin"/>
    <property type="match status" value="1"/>
</dbReference>
<dbReference type="GO" id="GO:0034220">
    <property type="term" value="P:monoatomic ion transmembrane transport"/>
    <property type="evidence" value="ECO:0007669"/>
    <property type="project" value="UniProtKB-KW"/>
</dbReference>
<protein>
    <submittedName>
        <fullName evidence="14">Innexin</fullName>
    </submittedName>
</protein>
<evidence type="ECO:0000256" key="1">
    <source>
        <dbReference type="ARBA" id="ARBA00004610"/>
    </source>
</evidence>
<gene>
    <name evidence="12" type="ORF">GPUH_LOCUS9201</name>
</gene>
<reference evidence="12 13" key="2">
    <citation type="submission" date="2018-11" db="EMBL/GenBank/DDBJ databases">
        <authorList>
            <consortium name="Pathogen Informatics"/>
        </authorList>
    </citation>
    <scope>NUCLEOTIDE SEQUENCE [LARGE SCALE GENOMIC DNA]</scope>
</reference>
<keyword evidence="10" id="KW-0472">Membrane</keyword>
<evidence type="ECO:0000256" key="6">
    <source>
        <dbReference type="ARBA" id="ARBA00022868"/>
    </source>
</evidence>
<organism evidence="14">
    <name type="scientific">Gongylonema pulchrum</name>
    <dbReference type="NCBI Taxonomy" id="637853"/>
    <lineage>
        <taxon>Eukaryota</taxon>
        <taxon>Metazoa</taxon>
        <taxon>Ecdysozoa</taxon>
        <taxon>Nematoda</taxon>
        <taxon>Chromadorea</taxon>
        <taxon>Rhabditida</taxon>
        <taxon>Spirurina</taxon>
        <taxon>Spiruromorpha</taxon>
        <taxon>Spiruroidea</taxon>
        <taxon>Gongylonematidae</taxon>
        <taxon>Gongylonema</taxon>
    </lineage>
</organism>
<keyword evidence="5" id="KW-0812">Transmembrane</keyword>
<evidence type="ECO:0000256" key="10">
    <source>
        <dbReference type="ARBA" id="ARBA00023136"/>
    </source>
</evidence>
<evidence type="ECO:0000256" key="4">
    <source>
        <dbReference type="ARBA" id="ARBA00022475"/>
    </source>
</evidence>
<keyword evidence="4" id="KW-1003">Cell membrane</keyword>
<sequence length="76" mass="8615">MGCFCFPPFTGKVLHSLKPKYDDDVVDRCNYLLTNIMLAICAVTVAAKQYVGEPLQCWLPAEFKVIFSKLHKVDHP</sequence>
<dbReference type="GO" id="GO:0005921">
    <property type="term" value="C:gap junction"/>
    <property type="evidence" value="ECO:0007669"/>
    <property type="project" value="UniProtKB-SubCell"/>
</dbReference>
<dbReference type="OrthoDB" id="5867527at2759"/>
<evidence type="ECO:0000256" key="9">
    <source>
        <dbReference type="ARBA" id="ARBA00023065"/>
    </source>
</evidence>
<evidence type="ECO:0000313" key="14">
    <source>
        <dbReference type="WBParaSite" id="GPUH_0000921201-mRNA-1"/>
    </source>
</evidence>
<dbReference type="Proteomes" id="UP000271098">
    <property type="component" value="Unassembled WGS sequence"/>
</dbReference>
<dbReference type="WBParaSite" id="GPUH_0000921201-mRNA-1">
    <property type="protein sequence ID" value="GPUH_0000921201-mRNA-1"/>
    <property type="gene ID" value="GPUH_0000921201"/>
</dbReference>
<dbReference type="GO" id="GO:0005243">
    <property type="term" value="F:gap junction channel activity"/>
    <property type="evidence" value="ECO:0007669"/>
    <property type="project" value="TreeGrafter"/>
</dbReference>
<name>A0A183DKG1_9BILA</name>
<evidence type="ECO:0000256" key="3">
    <source>
        <dbReference type="ARBA" id="ARBA00022448"/>
    </source>
</evidence>
<dbReference type="EMBL" id="UYRT01029233">
    <property type="protein sequence ID" value="VDK69281.1"/>
    <property type="molecule type" value="Genomic_DNA"/>
</dbReference>
<accession>A0A183DKG1</accession>
<keyword evidence="13" id="KW-1185">Reference proteome</keyword>
<keyword evidence="3" id="KW-0813">Transport</keyword>
<evidence type="ECO:0000256" key="2">
    <source>
        <dbReference type="ARBA" id="ARBA00004651"/>
    </source>
</evidence>
<evidence type="ECO:0000256" key="5">
    <source>
        <dbReference type="ARBA" id="ARBA00022692"/>
    </source>
</evidence>